<dbReference type="InterPro" id="IPR008928">
    <property type="entry name" value="6-hairpin_glycosidase_sf"/>
</dbReference>
<dbReference type="GO" id="GO:0004134">
    <property type="term" value="F:4-alpha-glucanotransferase activity"/>
    <property type="evidence" value="ECO:0007669"/>
    <property type="project" value="InterPro"/>
</dbReference>
<reference evidence="2" key="2">
    <citation type="submission" date="2022-06" db="UniProtKB">
        <authorList>
            <consortium name="EnsemblMetazoa"/>
        </authorList>
    </citation>
    <scope>IDENTIFICATION</scope>
</reference>
<dbReference type="Proteomes" id="UP000007819">
    <property type="component" value="Chromosome A3"/>
</dbReference>
<sequence length="135" mass="15225">MKTLDPSDWAYDGFYNNDNDTTDLKVANGFNYHQGPEWLWPVGFFLKAKLTFSTSQRETSSEIQGILSKHFEHIKTSVWKGLPELTNKDGAFCAGSCPTQAWSVATILELYHEKQPIQVRTSYGSAVLAMIAKIF</sequence>
<evidence type="ECO:0000313" key="3">
    <source>
        <dbReference type="Proteomes" id="UP000007819"/>
    </source>
</evidence>
<dbReference type="Pfam" id="PF06202">
    <property type="entry name" value="GDE_C"/>
    <property type="match status" value="1"/>
</dbReference>
<proteinExistence type="predicted"/>
<protein>
    <recommendedName>
        <fullName evidence="1">Glycogen debranching enzyme C-terminal domain-containing protein</fullName>
    </recommendedName>
</protein>
<dbReference type="GO" id="GO:0004135">
    <property type="term" value="F:amylo-alpha-1,6-glucosidase activity"/>
    <property type="evidence" value="ECO:0007669"/>
    <property type="project" value="InterPro"/>
</dbReference>
<evidence type="ECO:0000313" key="2">
    <source>
        <dbReference type="EnsemblMetazoa" id="XP_016663391.1"/>
    </source>
</evidence>
<dbReference type="PANTHER" id="PTHR10569">
    <property type="entry name" value="GLYCOGEN DEBRANCHING ENZYME"/>
    <property type="match status" value="1"/>
</dbReference>
<organism evidence="2 3">
    <name type="scientific">Acyrthosiphon pisum</name>
    <name type="common">Pea aphid</name>
    <dbReference type="NCBI Taxonomy" id="7029"/>
    <lineage>
        <taxon>Eukaryota</taxon>
        <taxon>Metazoa</taxon>
        <taxon>Ecdysozoa</taxon>
        <taxon>Arthropoda</taxon>
        <taxon>Hexapoda</taxon>
        <taxon>Insecta</taxon>
        <taxon>Pterygota</taxon>
        <taxon>Neoptera</taxon>
        <taxon>Paraneoptera</taxon>
        <taxon>Hemiptera</taxon>
        <taxon>Sternorrhyncha</taxon>
        <taxon>Aphidomorpha</taxon>
        <taxon>Aphidoidea</taxon>
        <taxon>Aphididae</taxon>
        <taxon>Macrosiphini</taxon>
        <taxon>Acyrthosiphon</taxon>
    </lineage>
</organism>
<feature type="domain" description="Glycogen debranching enzyme C-terminal" evidence="1">
    <location>
        <begin position="1"/>
        <end position="109"/>
    </location>
</feature>
<dbReference type="SUPFAM" id="SSF48208">
    <property type="entry name" value="Six-hairpin glycosidases"/>
    <property type="match status" value="1"/>
</dbReference>
<evidence type="ECO:0000259" key="1">
    <source>
        <dbReference type="Pfam" id="PF06202"/>
    </source>
</evidence>
<dbReference type="InterPro" id="IPR032790">
    <property type="entry name" value="GDE_C"/>
</dbReference>
<dbReference type="GO" id="GO:0005980">
    <property type="term" value="P:glycogen catabolic process"/>
    <property type="evidence" value="ECO:0007669"/>
    <property type="project" value="InterPro"/>
</dbReference>
<dbReference type="PANTHER" id="PTHR10569:SF2">
    <property type="entry name" value="GLYCOGEN DEBRANCHING ENZYME"/>
    <property type="match status" value="1"/>
</dbReference>
<reference evidence="3" key="1">
    <citation type="submission" date="2010-06" db="EMBL/GenBank/DDBJ databases">
        <authorList>
            <person name="Jiang H."/>
            <person name="Abraham K."/>
            <person name="Ali S."/>
            <person name="Alsbrooks S.L."/>
            <person name="Anim B.N."/>
            <person name="Anosike U.S."/>
            <person name="Attaway T."/>
            <person name="Bandaranaike D.P."/>
            <person name="Battles P.K."/>
            <person name="Bell S.N."/>
            <person name="Bell A.V."/>
            <person name="Beltran B."/>
            <person name="Bickham C."/>
            <person name="Bustamante Y."/>
            <person name="Caleb T."/>
            <person name="Canada A."/>
            <person name="Cardenas V."/>
            <person name="Carter K."/>
            <person name="Chacko J."/>
            <person name="Chandrabose M.N."/>
            <person name="Chavez D."/>
            <person name="Chavez A."/>
            <person name="Chen L."/>
            <person name="Chu H.-S."/>
            <person name="Claassen K.J."/>
            <person name="Cockrell R."/>
            <person name="Collins M."/>
            <person name="Cooper J.A."/>
            <person name="Cree A."/>
            <person name="Curry S.M."/>
            <person name="Da Y."/>
            <person name="Dao M.D."/>
            <person name="Das B."/>
            <person name="Davila M.-L."/>
            <person name="Davy-Carroll L."/>
            <person name="Denson S."/>
            <person name="Dinh H."/>
            <person name="Ebong V.E."/>
            <person name="Edwards J.R."/>
            <person name="Egan A."/>
            <person name="El-Daye J."/>
            <person name="Escobedo L."/>
            <person name="Fernandez S."/>
            <person name="Fernando P.R."/>
            <person name="Flagg N."/>
            <person name="Forbes L.D."/>
            <person name="Fowler R.G."/>
            <person name="Fu Q."/>
            <person name="Gabisi R.A."/>
            <person name="Ganer J."/>
            <person name="Garbino Pronczuk A."/>
            <person name="Garcia R.M."/>
            <person name="Garner T."/>
            <person name="Garrett T.E."/>
            <person name="Gonzalez D.A."/>
            <person name="Hamid H."/>
            <person name="Hawkins E.S."/>
            <person name="Hirani K."/>
            <person name="Hogues M.E."/>
            <person name="Hollins B."/>
            <person name="Hsiao C.-H."/>
            <person name="Jabil R."/>
            <person name="James M.L."/>
            <person name="Jhangiani S.N."/>
            <person name="Johnson B."/>
            <person name="Johnson Q."/>
            <person name="Joshi V."/>
            <person name="Kalu J.B."/>
            <person name="Kam C."/>
            <person name="Kashfia A."/>
            <person name="Keebler J."/>
            <person name="Kisamo H."/>
            <person name="Kovar C.L."/>
            <person name="Lago L.A."/>
            <person name="Lai C.-Y."/>
            <person name="Laidlaw J."/>
            <person name="Lara F."/>
            <person name="Le T.-K."/>
            <person name="Lee S.L."/>
            <person name="Legall F.H."/>
            <person name="Lemon S.J."/>
            <person name="Lewis L.R."/>
            <person name="Li B."/>
            <person name="Liu Y."/>
            <person name="Liu Y.-S."/>
            <person name="Lopez J."/>
            <person name="Lozado R.J."/>
            <person name="Lu J."/>
            <person name="Madu R.C."/>
            <person name="Maheshwari M."/>
            <person name="Maheshwari R."/>
            <person name="Malloy K."/>
            <person name="Martinez E."/>
            <person name="Mathew T."/>
            <person name="Mercado I.C."/>
            <person name="Mercado C."/>
            <person name="Meyer B."/>
            <person name="Montgomery K."/>
            <person name="Morgan M.B."/>
            <person name="Munidasa M."/>
            <person name="Nazareth L.V."/>
            <person name="Nelson J."/>
            <person name="Ng B.M."/>
            <person name="Nguyen N.B."/>
            <person name="Nguyen P.Q."/>
            <person name="Nguyen T."/>
            <person name="Obregon M."/>
            <person name="Okwuonu G.O."/>
            <person name="Onwere C.G."/>
            <person name="Orozco G."/>
            <person name="Parra A."/>
            <person name="Patel S."/>
            <person name="Patil S."/>
            <person name="Perez A."/>
            <person name="Perez Y."/>
            <person name="Pham C."/>
            <person name="Primus E.L."/>
            <person name="Pu L.-L."/>
            <person name="Puazo M."/>
            <person name="Qin X."/>
            <person name="Quiroz J.B."/>
            <person name="Reese J."/>
            <person name="Richards S."/>
            <person name="Rives C.M."/>
            <person name="Robberts R."/>
            <person name="Ruiz S.J."/>
            <person name="Ruiz M.J."/>
            <person name="Santibanez J."/>
            <person name="Schneider B.W."/>
            <person name="Sisson I."/>
            <person name="Smith M."/>
            <person name="Sodergren E."/>
            <person name="Song X.-Z."/>
            <person name="Song B.B."/>
            <person name="Summersgill H."/>
            <person name="Thelus R."/>
            <person name="Thornton R.D."/>
            <person name="Trejos Z.Y."/>
            <person name="Usmani K."/>
            <person name="Vattathil S."/>
            <person name="Villasana D."/>
            <person name="Walker D.L."/>
            <person name="Wang S."/>
            <person name="Wang K."/>
            <person name="White C.S."/>
            <person name="Williams A.C."/>
            <person name="Williamson J."/>
            <person name="Wilson K."/>
            <person name="Woghiren I.O."/>
            <person name="Woodworth J.R."/>
            <person name="Worley K.C."/>
            <person name="Wright R.A."/>
            <person name="Wu W."/>
            <person name="Young L."/>
            <person name="Zhang L."/>
            <person name="Zhang J."/>
            <person name="Zhu Y."/>
            <person name="Muzny D.M."/>
            <person name="Weinstock G."/>
            <person name="Gibbs R.A."/>
        </authorList>
    </citation>
    <scope>NUCLEOTIDE SEQUENCE [LARGE SCALE GENOMIC DNA]</scope>
    <source>
        <strain evidence="3">LSR1</strain>
    </source>
</reference>
<dbReference type="AlphaFoldDB" id="A0A8R2D6U8"/>
<dbReference type="RefSeq" id="XP_016663391.1">
    <property type="nucleotide sequence ID" value="XM_016807902.2"/>
</dbReference>
<dbReference type="EnsemblMetazoa" id="XM_016807902.2">
    <property type="protein sequence ID" value="XP_016663391.1"/>
    <property type="gene ID" value="LOC100163573"/>
</dbReference>
<dbReference type="InterPro" id="IPR010401">
    <property type="entry name" value="AGL/Gdb1"/>
</dbReference>
<accession>A0A8R2D6U8</accession>
<dbReference type="OrthoDB" id="10248904at2759"/>
<name>A0A8R2D6U8_ACYPI</name>
<keyword evidence="3" id="KW-1185">Reference proteome</keyword>
<dbReference type="GeneID" id="100163573"/>